<dbReference type="PANTHER" id="PTHR46161:SF1">
    <property type="entry name" value="NUCLEOSIDE DIPHOSPHATE KINASE HOMOLOG 5"/>
    <property type="match status" value="1"/>
</dbReference>
<dbReference type="AlphaFoldDB" id="A0A166WBG9"/>
<feature type="compositionally biased region" description="Low complexity" evidence="4">
    <location>
        <begin position="413"/>
        <end position="429"/>
    </location>
</feature>
<evidence type="ECO:0000313" key="6">
    <source>
        <dbReference type="EMBL" id="KZP33587.1"/>
    </source>
</evidence>
<protein>
    <recommendedName>
        <fullName evidence="2">Nucleoside diphosphate kinase</fullName>
    </recommendedName>
</protein>
<dbReference type="Proteomes" id="UP000076532">
    <property type="component" value="Unassembled WGS sequence"/>
</dbReference>
<feature type="region of interest" description="Disordered" evidence="4">
    <location>
        <begin position="158"/>
        <end position="177"/>
    </location>
</feature>
<organism evidence="6 7">
    <name type="scientific">Athelia psychrophila</name>
    <dbReference type="NCBI Taxonomy" id="1759441"/>
    <lineage>
        <taxon>Eukaryota</taxon>
        <taxon>Fungi</taxon>
        <taxon>Dikarya</taxon>
        <taxon>Basidiomycota</taxon>
        <taxon>Agaricomycotina</taxon>
        <taxon>Agaricomycetes</taxon>
        <taxon>Agaricomycetidae</taxon>
        <taxon>Atheliales</taxon>
        <taxon>Atheliaceae</taxon>
        <taxon>Athelia</taxon>
    </lineage>
</organism>
<comment type="caution">
    <text evidence="3">Lacks conserved residue(s) required for the propagation of feature annotation.</text>
</comment>
<evidence type="ECO:0000256" key="1">
    <source>
        <dbReference type="ARBA" id="ARBA00008142"/>
    </source>
</evidence>
<dbReference type="InterPro" id="IPR034907">
    <property type="entry name" value="NDK-like_dom"/>
</dbReference>
<comment type="similarity">
    <text evidence="1 3">Belongs to the NDK family.</text>
</comment>
<feature type="compositionally biased region" description="Low complexity" evidence="4">
    <location>
        <begin position="382"/>
        <end position="396"/>
    </location>
</feature>
<evidence type="ECO:0000259" key="5">
    <source>
        <dbReference type="SMART" id="SM00562"/>
    </source>
</evidence>
<proteinExistence type="inferred from homology"/>
<sequence length="493" mass="52884">MSRTPSQSSSPIPYEEQSPPASVRTRTVAIIKNHALDRRFDIEPRILQADFEIVKERQMEFDTETDPDTLYELFGEDAENFTEGPVWVYVLERRRAVEVWNTLMGDRDPEIARADAPSSLRALYGLSLQQNGIMGSPDTQTAEIQIASLFASSPIYPTQDLPEELSSPASSTQYPPSSLTSQIMETMQRNNSGAYPPSSVTTLSSPGTPRSRVDSTGKPVFRARPVPSTTASPNITPRMTKAAALRAGVDFEVTARGPRVAPTREEQKQAFMDVPGHKRSSTIQVASTAAPAIAPRMTKAAALRQGIQLPPKMVRAVSASGAGSRSSDVFEGVPGHKRRESISVLSTRPPAVAPRPNKSAALRAEKDKAPPTSFQFRSPVARTPSRTSSIGSRPSSAQSVRAPAPVTPMKRVPSAPAAGPSSAPPSMRRAPSEPVPSSSPIAAPPALKRRLSSLGAPAIAPRPNKSAQLRAAKMEAANALAQKTPPRTRPLFT</sequence>
<evidence type="ECO:0000256" key="4">
    <source>
        <dbReference type="SAM" id="MobiDB-lite"/>
    </source>
</evidence>
<reference evidence="6 7" key="1">
    <citation type="journal article" date="2016" name="Mol. Biol. Evol.">
        <title>Comparative Genomics of Early-Diverging Mushroom-Forming Fungi Provides Insights into the Origins of Lignocellulose Decay Capabilities.</title>
        <authorList>
            <person name="Nagy L.G."/>
            <person name="Riley R."/>
            <person name="Tritt A."/>
            <person name="Adam C."/>
            <person name="Daum C."/>
            <person name="Floudas D."/>
            <person name="Sun H."/>
            <person name="Yadav J.S."/>
            <person name="Pangilinan J."/>
            <person name="Larsson K.H."/>
            <person name="Matsuura K."/>
            <person name="Barry K."/>
            <person name="Labutti K."/>
            <person name="Kuo R."/>
            <person name="Ohm R.A."/>
            <person name="Bhattacharya S.S."/>
            <person name="Shirouzu T."/>
            <person name="Yoshinaga Y."/>
            <person name="Martin F.M."/>
            <person name="Grigoriev I.V."/>
            <person name="Hibbett D.S."/>
        </authorList>
    </citation>
    <scope>NUCLEOTIDE SEQUENCE [LARGE SCALE GENOMIC DNA]</scope>
    <source>
        <strain evidence="6 7">CBS 109695</strain>
    </source>
</reference>
<feature type="compositionally biased region" description="Polar residues" evidence="4">
    <location>
        <begin position="189"/>
        <end position="208"/>
    </location>
</feature>
<dbReference type="GO" id="GO:0003341">
    <property type="term" value="P:cilium movement"/>
    <property type="evidence" value="ECO:0007669"/>
    <property type="project" value="TreeGrafter"/>
</dbReference>
<dbReference type="SUPFAM" id="SSF54919">
    <property type="entry name" value="Nucleoside diphosphate kinase, NDK"/>
    <property type="match status" value="1"/>
</dbReference>
<feature type="domain" description="Nucleoside diphosphate kinase-like" evidence="5">
    <location>
        <begin position="24"/>
        <end position="157"/>
    </location>
</feature>
<evidence type="ECO:0000313" key="7">
    <source>
        <dbReference type="Proteomes" id="UP000076532"/>
    </source>
</evidence>
<feature type="region of interest" description="Disordered" evidence="4">
    <location>
        <begin position="318"/>
        <end position="493"/>
    </location>
</feature>
<dbReference type="GO" id="GO:0005929">
    <property type="term" value="C:cilium"/>
    <property type="evidence" value="ECO:0007669"/>
    <property type="project" value="TreeGrafter"/>
</dbReference>
<dbReference type="PROSITE" id="PS51374">
    <property type="entry name" value="NDPK_LIKE"/>
    <property type="match status" value="1"/>
</dbReference>
<dbReference type="OrthoDB" id="2162449at2759"/>
<evidence type="ECO:0000256" key="2">
    <source>
        <dbReference type="ARBA" id="ARBA00017632"/>
    </source>
</evidence>
<dbReference type="InterPro" id="IPR036850">
    <property type="entry name" value="NDK-like_dom_sf"/>
</dbReference>
<evidence type="ECO:0000256" key="3">
    <source>
        <dbReference type="PROSITE-ProRule" id="PRU00706"/>
    </source>
</evidence>
<name>A0A166WBG9_9AGAM</name>
<keyword evidence="7" id="KW-1185">Reference proteome</keyword>
<dbReference type="PANTHER" id="PTHR46161">
    <property type="entry name" value="NUCLEOSIDE DIPHOSPHATE KINASE"/>
    <property type="match status" value="1"/>
</dbReference>
<dbReference type="EMBL" id="KV417482">
    <property type="protein sequence ID" value="KZP33587.1"/>
    <property type="molecule type" value="Genomic_DNA"/>
</dbReference>
<dbReference type="GO" id="GO:1902176">
    <property type="term" value="P:negative regulation of oxidative stress-induced intrinsic apoptotic signaling pathway"/>
    <property type="evidence" value="ECO:0007669"/>
    <property type="project" value="TreeGrafter"/>
</dbReference>
<gene>
    <name evidence="6" type="ORF">FIBSPDRAFT_810938</name>
</gene>
<dbReference type="SMART" id="SM00562">
    <property type="entry name" value="NDK"/>
    <property type="match status" value="1"/>
</dbReference>
<feature type="compositionally biased region" description="Polar residues" evidence="4">
    <location>
        <begin position="167"/>
        <end position="177"/>
    </location>
</feature>
<feature type="compositionally biased region" description="Low complexity" evidence="4">
    <location>
        <begin position="318"/>
        <end position="327"/>
    </location>
</feature>
<dbReference type="STRING" id="436010.A0A166WBG9"/>
<dbReference type="Pfam" id="PF00334">
    <property type="entry name" value="NDK"/>
    <property type="match status" value="1"/>
</dbReference>
<feature type="compositionally biased region" description="Polar residues" evidence="4">
    <location>
        <begin position="1"/>
        <end position="11"/>
    </location>
</feature>
<feature type="region of interest" description="Disordered" evidence="4">
    <location>
        <begin position="1"/>
        <end position="23"/>
    </location>
</feature>
<accession>A0A166WBG9</accession>
<feature type="region of interest" description="Disordered" evidence="4">
    <location>
        <begin position="189"/>
        <end position="235"/>
    </location>
</feature>
<dbReference type="Gene3D" id="3.30.70.141">
    <property type="entry name" value="Nucleoside diphosphate kinase-like domain"/>
    <property type="match status" value="1"/>
</dbReference>
<feature type="compositionally biased region" description="Low complexity" evidence="4">
    <location>
        <begin position="435"/>
        <end position="446"/>
    </location>
</feature>